<proteinExistence type="predicted"/>
<dbReference type="EMBL" id="JAIWYP010000010">
    <property type="protein sequence ID" value="KAH3754718.1"/>
    <property type="molecule type" value="Genomic_DNA"/>
</dbReference>
<keyword evidence="3" id="KW-1185">Reference proteome</keyword>
<protein>
    <submittedName>
        <fullName evidence="2">Uncharacterized protein</fullName>
    </submittedName>
</protein>
<evidence type="ECO:0000313" key="3">
    <source>
        <dbReference type="Proteomes" id="UP000828390"/>
    </source>
</evidence>
<gene>
    <name evidence="2" type="ORF">DPMN_189399</name>
</gene>
<reference evidence="2" key="1">
    <citation type="journal article" date="2019" name="bioRxiv">
        <title>The Genome of the Zebra Mussel, Dreissena polymorpha: A Resource for Invasive Species Research.</title>
        <authorList>
            <person name="McCartney M.A."/>
            <person name="Auch B."/>
            <person name="Kono T."/>
            <person name="Mallez S."/>
            <person name="Zhang Y."/>
            <person name="Obille A."/>
            <person name="Becker A."/>
            <person name="Abrahante J.E."/>
            <person name="Garbe J."/>
            <person name="Badalamenti J.P."/>
            <person name="Herman A."/>
            <person name="Mangelson H."/>
            <person name="Liachko I."/>
            <person name="Sullivan S."/>
            <person name="Sone E.D."/>
            <person name="Koren S."/>
            <person name="Silverstein K.A.T."/>
            <person name="Beckman K.B."/>
            <person name="Gohl D.M."/>
        </authorList>
    </citation>
    <scope>NUCLEOTIDE SEQUENCE</scope>
    <source>
        <strain evidence="2">Duluth1</strain>
        <tissue evidence="2">Whole animal</tissue>
    </source>
</reference>
<dbReference type="AlphaFoldDB" id="A0A9D4ICA8"/>
<feature type="region of interest" description="Disordered" evidence="1">
    <location>
        <begin position="1"/>
        <end position="64"/>
    </location>
</feature>
<accession>A0A9D4ICA8</accession>
<feature type="compositionally biased region" description="Polar residues" evidence="1">
    <location>
        <begin position="50"/>
        <end position="64"/>
    </location>
</feature>
<evidence type="ECO:0000256" key="1">
    <source>
        <dbReference type="SAM" id="MobiDB-lite"/>
    </source>
</evidence>
<sequence length="64" mass="7483">MKEGRNEGRKKEGRKAGRKERKRKEGREGRKEGKRKKEGKNGRNIFGLNNMPTTQQFLFKSCDS</sequence>
<feature type="compositionally biased region" description="Basic and acidic residues" evidence="1">
    <location>
        <begin position="1"/>
        <end position="10"/>
    </location>
</feature>
<feature type="compositionally biased region" description="Basic residues" evidence="1">
    <location>
        <begin position="11"/>
        <end position="22"/>
    </location>
</feature>
<reference evidence="2" key="2">
    <citation type="submission" date="2020-11" db="EMBL/GenBank/DDBJ databases">
        <authorList>
            <person name="McCartney M.A."/>
            <person name="Auch B."/>
            <person name="Kono T."/>
            <person name="Mallez S."/>
            <person name="Becker A."/>
            <person name="Gohl D.M."/>
            <person name="Silverstein K.A.T."/>
            <person name="Koren S."/>
            <person name="Bechman K.B."/>
            <person name="Herman A."/>
            <person name="Abrahante J.E."/>
            <person name="Garbe J."/>
        </authorList>
    </citation>
    <scope>NUCLEOTIDE SEQUENCE</scope>
    <source>
        <strain evidence="2">Duluth1</strain>
        <tissue evidence="2">Whole animal</tissue>
    </source>
</reference>
<comment type="caution">
    <text evidence="2">The sequence shown here is derived from an EMBL/GenBank/DDBJ whole genome shotgun (WGS) entry which is preliminary data.</text>
</comment>
<name>A0A9D4ICA8_DREPO</name>
<evidence type="ECO:0000313" key="2">
    <source>
        <dbReference type="EMBL" id="KAH3754718.1"/>
    </source>
</evidence>
<organism evidence="2 3">
    <name type="scientific">Dreissena polymorpha</name>
    <name type="common">Zebra mussel</name>
    <name type="synonym">Mytilus polymorpha</name>
    <dbReference type="NCBI Taxonomy" id="45954"/>
    <lineage>
        <taxon>Eukaryota</taxon>
        <taxon>Metazoa</taxon>
        <taxon>Spiralia</taxon>
        <taxon>Lophotrochozoa</taxon>
        <taxon>Mollusca</taxon>
        <taxon>Bivalvia</taxon>
        <taxon>Autobranchia</taxon>
        <taxon>Heteroconchia</taxon>
        <taxon>Euheterodonta</taxon>
        <taxon>Imparidentia</taxon>
        <taxon>Neoheterodontei</taxon>
        <taxon>Myida</taxon>
        <taxon>Dreissenoidea</taxon>
        <taxon>Dreissenidae</taxon>
        <taxon>Dreissena</taxon>
    </lineage>
</organism>
<dbReference type="Proteomes" id="UP000828390">
    <property type="component" value="Unassembled WGS sequence"/>
</dbReference>